<accession>A0AAD2FXS1</accession>
<evidence type="ECO:0000313" key="2">
    <source>
        <dbReference type="Proteomes" id="UP001295423"/>
    </source>
</evidence>
<sequence length="107" mass="12063">MIQIFAGKYAGHEAWMDNSQTWHVNKGTDTASVIVRLHKGMGLVQSTIWKSSFQGKDFRILDATYHHDLKNHVFVLEAVAVLVQYAMDHGHPIFPANTGDHYPDSDV</sequence>
<dbReference type="AlphaFoldDB" id="A0AAD2FXS1"/>
<keyword evidence="2" id="KW-1185">Reference proteome</keyword>
<dbReference type="EMBL" id="CAKOGP040001902">
    <property type="protein sequence ID" value="CAJ1955894.1"/>
    <property type="molecule type" value="Genomic_DNA"/>
</dbReference>
<dbReference type="Proteomes" id="UP001295423">
    <property type="component" value="Unassembled WGS sequence"/>
</dbReference>
<proteinExistence type="predicted"/>
<name>A0AAD2FXS1_9STRA</name>
<evidence type="ECO:0000313" key="1">
    <source>
        <dbReference type="EMBL" id="CAJ1955894.1"/>
    </source>
</evidence>
<gene>
    <name evidence="1" type="ORF">CYCCA115_LOCUS15973</name>
</gene>
<organism evidence="1 2">
    <name type="scientific">Cylindrotheca closterium</name>
    <dbReference type="NCBI Taxonomy" id="2856"/>
    <lineage>
        <taxon>Eukaryota</taxon>
        <taxon>Sar</taxon>
        <taxon>Stramenopiles</taxon>
        <taxon>Ochrophyta</taxon>
        <taxon>Bacillariophyta</taxon>
        <taxon>Bacillariophyceae</taxon>
        <taxon>Bacillariophycidae</taxon>
        <taxon>Bacillariales</taxon>
        <taxon>Bacillariaceae</taxon>
        <taxon>Cylindrotheca</taxon>
    </lineage>
</organism>
<protein>
    <submittedName>
        <fullName evidence="1">Uncharacterized protein</fullName>
    </submittedName>
</protein>
<comment type="caution">
    <text evidence="1">The sequence shown here is derived from an EMBL/GenBank/DDBJ whole genome shotgun (WGS) entry which is preliminary data.</text>
</comment>
<reference evidence="1" key="1">
    <citation type="submission" date="2023-08" db="EMBL/GenBank/DDBJ databases">
        <authorList>
            <person name="Audoor S."/>
            <person name="Bilcke G."/>
        </authorList>
    </citation>
    <scope>NUCLEOTIDE SEQUENCE</scope>
</reference>